<sequence length="476" mass="54845">MNLTEQFKNLLNESFVSNKERNEWLDLIPEIEEDELKKLISLLLQRKEVAEIKNIGATQALQQNPVEPNISIEKISQWGIIQINDRAIFAKLKILSEGIIKNEEIGEGADLFRTLKDLLSKNPKFKEENHALAREYDVLIARLAYLALSSIEDKDVDELFKNFLLLGLNSEDVDIKKRMDLRSMLYHDEVNDGAERKRILRAIKENVETIGKEKIEISGEEKLVSPTVKNWLRDYELSFEERKVRTTVEAVTYLNQNKNARKLTKEDKELLLKVLSFYDSLMFSGAVEEVKARDVQRSVARSVKNEAPNISPEDIEKKYQDNLGDEEKVKKVEEEILIIIKNNGTKIEDLIYEEISPKDTTKIFNKEKIIAGLRVVAGLGELGKLLNDNRFSDLVKKYLNQKNLSQTVNGFEINPTDPKYLVSLLRYILEYLLKLNEEKSAGIGIQLVNLMKKGGENKYNSIVYFDEEKGGFVWEE</sequence>
<name>A0A1F5S2C8_9BACT</name>
<evidence type="ECO:0000313" key="1">
    <source>
        <dbReference type="EMBL" id="OGF20825.1"/>
    </source>
</evidence>
<dbReference type="Proteomes" id="UP000177407">
    <property type="component" value="Unassembled WGS sequence"/>
</dbReference>
<dbReference type="AlphaFoldDB" id="A0A1F5S2C8"/>
<gene>
    <name evidence="1" type="ORF">A2257_03605</name>
</gene>
<evidence type="ECO:0000313" key="2">
    <source>
        <dbReference type="Proteomes" id="UP000177407"/>
    </source>
</evidence>
<dbReference type="EMBL" id="MFGA01000020">
    <property type="protein sequence ID" value="OGF20825.1"/>
    <property type="molecule type" value="Genomic_DNA"/>
</dbReference>
<proteinExistence type="predicted"/>
<organism evidence="1 2">
    <name type="scientific">Candidatus Falkowbacteria bacterium RIFOXYA2_FULL_38_12</name>
    <dbReference type="NCBI Taxonomy" id="1797993"/>
    <lineage>
        <taxon>Bacteria</taxon>
        <taxon>Candidatus Falkowiibacteriota</taxon>
    </lineage>
</organism>
<reference evidence="1 2" key="1">
    <citation type="journal article" date="2016" name="Nat. Commun.">
        <title>Thousands of microbial genomes shed light on interconnected biogeochemical processes in an aquifer system.</title>
        <authorList>
            <person name="Anantharaman K."/>
            <person name="Brown C.T."/>
            <person name="Hug L.A."/>
            <person name="Sharon I."/>
            <person name="Castelle C.J."/>
            <person name="Probst A.J."/>
            <person name="Thomas B.C."/>
            <person name="Singh A."/>
            <person name="Wilkins M.J."/>
            <person name="Karaoz U."/>
            <person name="Brodie E.L."/>
            <person name="Williams K.H."/>
            <person name="Hubbard S.S."/>
            <person name="Banfield J.F."/>
        </authorList>
    </citation>
    <scope>NUCLEOTIDE SEQUENCE [LARGE SCALE GENOMIC DNA]</scope>
</reference>
<comment type="caution">
    <text evidence="1">The sequence shown here is derived from an EMBL/GenBank/DDBJ whole genome shotgun (WGS) entry which is preliminary data.</text>
</comment>
<accession>A0A1F5S2C8</accession>
<protein>
    <submittedName>
        <fullName evidence="1">Uncharacterized protein</fullName>
    </submittedName>
</protein>